<reference evidence="1" key="3">
    <citation type="submission" date="2024-01" db="EMBL/GenBank/DDBJ databases">
        <authorList>
            <person name="Coelho M.A."/>
            <person name="David-Palma M."/>
            <person name="Shea T."/>
            <person name="Sun S."/>
            <person name="Cuomo C.A."/>
            <person name="Heitman J."/>
        </authorList>
    </citation>
    <scope>NUCLEOTIDE SEQUENCE</scope>
    <source>
        <strain evidence="1">CBS 7841</strain>
    </source>
</reference>
<dbReference type="AlphaFoldDB" id="A0AAJ8JRL3"/>
<gene>
    <name evidence="1" type="ORF">L203_102270</name>
</gene>
<dbReference type="GeneID" id="91086482"/>
<sequence>MWLFRAIVWTEIKKTVGQEEFGEVEYEESCNDKLQVLWRNRQGPFGQILFVRDKVTAIAYLERLRRNARREDARHHTLVIDDKHIHLPTLKNAIHNLLASLKSNLEEKILMRFDPKLFPIPGSQTKVYGDINNTAFTYNFLTDERNKKWFKNSKHQLIQQVFKSEKLSNRFVECVQGCPLHSQFISHVSPAAYGENSSTRCLCRESDILFAIHPYMLGGMAILQSSNTFNADSSTTSPALNTKHSTRRERKAARYFLFLLLFSSQ</sequence>
<accession>A0AAJ8JRL3</accession>
<dbReference type="EMBL" id="CP143785">
    <property type="protein sequence ID" value="WVN87094.1"/>
    <property type="molecule type" value="Genomic_DNA"/>
</dbReference>
<evidence type="ECO:0000313" key="2">
    <source>
        <dbReference type="Proteomes" id="UP000094043"/>
    </source>
</evidence>
<dbReference type="Proteomes" id="UP000094043">
    <property type="component" value="Chromosome 2"/>
</dbReference>
<organism evidence="1 2">
    <name type="scientific">Cryptococcus depauperatus CBS 7841</name>
    <dbReference type="NCBI Taxonomy" id="1295531"/>
    <lineage>
        <taxon>Eukaryota</taxon>
        <taxon>Fungi</taxon>
        <taxon>Dikarya</taxon>
        <taxon>Basidiomycota</taxon>
        <taxon>Agaricomycotina</taxon>
        <taxon>Tremellomycetes</taxon>
        <taxon>Tremellales</taxon>
        <taxon>Cryptococcaceae</taxon>
        <taxon>Cryptococcus</taxon>
    </lineage>
</organism>
<dbReference type="KEGG" id="cdep:91086482"/>
<protein>
    <submittedName>
        <fullName evidence="1">Uncharacterized protein</fullName>
    </submittedName>
</protein>
<name>A0AAJ8JRL3_9TREE</name>
<reference evidence="1" key="1">
    <citation type="submission" date="2016-06" db="EMBL/GenBank/DDBJ databases">
        <authorList>
            <person name="Cuomo C."/>
            <person name="Litvintseva A."/>
            <person name="Heitman J."/>
            <person name="Chen Y."/>
            <person name="Sun S."/>
            <person name="Springer D."/>
            <person name="Dromer F."/>
            <person name="Young S."/>
            <person name="Zeng Q."/>
            <person name="Chapman S."/>
            <person name="Gujja S."/>
            <person name="Saif S."/>
            <person name="Birren B."/>
        </authorList>
    </citation>
    <scope>NUCLEOTIDE SEQUENCE</scope>
    <source>
        <strain evidence="1">CBS 7841</strain>
    </source>
</reference>
<evidence type="ECO:0000313" key="1">
    <source>
        <dbReference type="EMBL" id="WVN87094.1"/>
    </source>
</evidence>
<reference evidence="1" key="2">
    <citation type="journal article" date="2022" name="Elife">
        <title>Obligate sexual reproduction of a homothallic fungus closely related to the Cryptococcus pathogenic species complex.</title>
        <authorList>
            <person name="Passer A.R."/>
            <person name="Clancey S.A."/>
            <person name="Shea T."/>
            <person name="David-Palma M."/>
            <person name="Averette A.F."/>
            <person name="Boekhout T."/>
            <person name="Porcel B.M."/>
            <person name="Nowrousian M."/>
            <person name="Cuomo C.A."/>
            <person name="Sun S."/>
            <person name="Heitman J."/>
            <person name="Coelho M.A."/>
        </authorList>
    </citation>
    <scope>NUCLEOTIDE SEQUENCE</scope>
    <source>
        <strain evidence="1">CBS 7841</strain>
    </source>
</reference>
<keyword evidence="2" id="KW-1185">Reference proteome</keyword>
<dbReference type="RefSeq" id="XP_066067794.1">
    <property type="nucleotide sequence ID" value="XM_066211697.1"/>
</dbReference>
<proteinExistence type="predicted"/>